<name>A0A561C3V9_9BURK</name>
<keyword evidence="6" id="KW-0418">Kinase</keyword>
<keyword evidence="4" id="KW-0597">Phosphoprotein</keyword>
<dbReference type="SUPFAM" id="SSF55874">
    <property type="entry name" value="ATPase domain of HSP90 chaperone/DNA topoisomerase II/histidine kinase"/>
    <property type="match status" value="1"/>
</dbReference>
<dbReference type="Gene3D" id="1.10.287.130">
    <property type="match status" value="1"/>
</dbReference>
<dbReference type="PANTHER" id="PTHR43711">
    <property type="entry name" value="TWO-COMPONENT HISTIDINE KINASE"/>
    <property type="match status" value="1"/>
</dbReference>
<dbReference type="SMART" id="SM00387">
    <property type="entry name" value="HATPase_c"/>
    <property type="match status" value="1"/>
</dbReference>
<dbReference type="AlphaFoldDB" id="A0A561C3V9"/>
<comment type="caution">
    <text evidence="10">The sequence shown here is derived from an EMBL/GenBank/DDBJ whole genome shotgun (WGS) entry which is preliminary data.</text>
</comment>
<feature type="transmembrane region" description="Helical" evidence="8">
    <location>
        <begin position="26"/>
        <end position="45"/>
    </location>
</feature>
<dbReference type="InterPro" id="IPR050736">
    <property type="entry name" value="Sensor_HK_Regulatory"/>
</dbReference>
<reference evidence="10 11" key="1">
    <citation type="submission" date="2019-06" db="EMBL/GenBank/DDBJ databases">
        <title>Sorghum-associated microbial communities from plants grown in Nebraska, USA.</title>
        <authorList>
            <person name="Schachtman D."/>
        </authorList>
    </citation>
    <scope>NUCLEOTIDE SEQUENCE [LARGE SCALE GENOMIC DNA]</scope>
    <source>
        <strain evidence="10 11">T529</strain>
    </source>
</reference>
<dbReference type="InterPro" id="IPR005467">
    <property type="entry name" value="His_kinase_dom"/>
</dbReference>
<dbReference type="GO" id="GO:0005886">
    <property type="term" value="C:plasma membrane"/>
    <property type="evidence" value="ECO:0007669"/>
    <property type="project" value="UniProtKB-SubCell"/>
</dbReference>
<keyword evidence="8" id="KW-0472">Membrane</keyword>
<dbReference type="CDD" id="cd00075">
    <property type="entry name" value="HATPase"/>
    <property type="match status" value="1"/>
</dbReference>
<dbReference type="RefSeq" id="WP_145744252.1">
    <property type="nucleotide sequence ID" value="NZ_VIVL01000005.1"/>
</dbReference>
<evidence type="ECO:0000313" key="11">
    <source>
        <dbReference type="Proteomes" id="UP000319722"/>
    </source>
</evidence>
<dbReference type="InterPro" id="IPR036890">
    <property type="entry name" value="HATPase_C_sf"/>
</dbReference>
<organism evidence="10 11">
    <name type="scientific">Variovorax beijingensis</name>
    <dbReference type="NCBI Taxonomy" id="2496117"/>
    <lineage>
        <taxon>Bacteria</taxon>
        <taxon>Pseudomonadati</taxon>
        <taxon>Pseudomonadota</taxon>
        <taxon>Betaproteobacteria</taxon>
        <taxon>Burkholderiales</taxon>
        <taxon>Comamonadaceae</taxon>
        <taxon>Variovorax</taxon>
    </lineage>
</organism>
<evidence type="ECO:0000313" key="10">
    <source>
        <dbReference type="EMBL" id="TWD85700.1"/>
    </source>
</evidence>
<dbReference type="SUPFAM" id="SSF47384">
    <property type="entry name" value="Homodimeric domain of signal transducing histidine kinase"/>
    <property type="match status" value="1"/>
</dbReference>
<dbReference type="Gene3D" id="3.30.565.10">
    <property type="entry name" value="Histidine kinase-like ATPase, C-terminal domain"/>
    <property type="match status" value="1"/>
</dbReference>
<dbReference type="Pfam" id="PF02518">
    <property type="entry name" value="HATPase_c"/>
    <property type="match status" value="1"/>
</dbReference>
<dbReference type="GO" id="GO:0000155">
    <property type="term" value="F:phosphorelay sensor kinase activity"/>
    <property type="evidence" value="ECO:0007669"/>
    <property type="project" value="InterPro"/>
</dbReference>
<dbReference type="SMART" id="SM00388">
    <property type="entry name" value="HisKA"/>
    <property type="match status" value="1"/>
</dbReference>
<evidence type="ECO:0000256" key="5">
    <source>
        <dbReference type="ARBA" id="ARBA00022679"/>
    </source>
</evidence>
<comment type="catalytic activity">
    <reaction evidence="1">
        <text>ATP + protein L-histidine = ADP + protein N-phospho-L-histidine.</text>
        <dbReference type="EC" id="2.7.13.3"/>
    </reaction>
</comment>
<dbReference type="CDD" id="cd00082">
    <property type="entry name" value="HisKA"/>
    <property type="match status" value="1"/>
</dbReference>
<evidence type="ECO:0000256" key="2">
    <source>
        <dbReference type="ARBA" id="ARBA00004429"/>
    </source>
</evidence>
<keyword evidence="5" id="KW-0808">Transferase</keyword>
<dbReference type="PROSITE" id="PS50109">
    <property type="entry name" value="HIS_KIN"/>
    <property type="match status" value="1"/>
</dbReference>
<sequence length="357" mass="38857">MQTQPYGRCSVCTLQLRQCHAWQSNGWSFALVVLVLSLVLVPSGWPQKLLAAMVLGVVVWQGLANHKRTDDLIHGQHRLMVLTQELRGKQLLIEQQNDSLAAQVDARTAELRDANVRLAAANLELLELDKLRSAVLSNVSHELRTPLTGILGSAQNLRDGLAGGLTQAQQEYVQMIEGDSRRLIRVVNELLEWGRLQSGHIQLQRTPVALYPLLDEVFMLLRPAAQQKGVRLEMASAEPSLCVPADPDKLKQILINLLDNAIKFSRPDSSVRVHAESVPDGWRVLVEDHGPGVPAEDVPHLFERFYRGQSGGGAPGTGLGLAIAKNLARLHGGDIALQTSLGQGSTFALTLPLAGAA</sequence>
<evidence type="ECO:0000256" key="1">
    <source>
        <dbReference type="ARBA" id="ARBA00000085"/>
    </source>
</evidence>
<evidence type="ECO:0000256" key="6">
    <source>
        <dbReference type="ARBA" id="ARBA00022777"/>
    </source>
</evidence>
<dbReference type="InterPro" id="IPR004358">
    <property type="entry name" value="Sig_transdc_His_kin-like_C"/>
</dbReference>
<evidence type="ECO:0000256" key="4">
    <source>
        <dbReference type="ARBA" id="ARBA00022553"/>
    </source>
</evidence>
<gene>
    <name evidence="10" type="ORF">FB547_105212</name>
</gene>
<accession>A0A561C3V9</accession>
<dbReference type="PANTHER" id="PTHR43711:SF1">
    <property type="entry name" value="HISTIDINE KINASE 1"/>
    <property type="match status" value="1"/>
</dbReference>
<dbReference type="InterPro" id="IPR003661">
    <property type="entry name" value="HisK_dim/P_dom"/>
</dbReference>
<dbReference type="Pfam" id="PF00512">
    <property type="entry name" value="HisKA"/>
    <property type="match status" value="1"/>
</dbReference>
<proteinExistence type="predicted"/>
<evidence type="ECO:0000256" key="8">
    <source>
        <dbReference type="SAM" id="Phobius"/>
    </source>
</evidence>
<dbReference type="PRINTS" id="PR00344">
    <property type="entry name" value="BCTRLSENSOR"/>
</dbReference>
<feature type="domain" description="Histidine kinase" evidence="9">
    <location>
        <begin position="138"/>
        <end position="355"/>
    </location>
</feature>
<evidence type="ECO:0000256" key="7">
    <source>
        <dbReference type="ARBA" id="ARBA00023012"/>
    </source>
</evidence>
<keyword evidence="8" id="KW-0812">Transmembrane</keyword>
<dbReference type="InterPro" id="IPR003594">
    <property type="entry name" value="HATPase_dom"/>
</dbReference>
<evidence type="ECO:0000256" key="3">
    <source>
        <dbReference type="ARBA" id="ARBA00012438"/>
    </source>
</evidence>
<protein>
    <recommendedName>
        <fullName evidence="3">histidine kinase</fullName>
        <ecNumber evidence="3">2.7.13.3</ecNumber>
    </recommendedName>
</protein>
<keyword evidence="8" id="KW-1133">Transmembrane helix</keyword>
<dbReference type="EC" id="2.7.13.3" evidence="3"/>
<dbReference type="Proteomes" id="UP000319722">
    <property type="component" value="Unassembled WGS sequence"/>
</dbReference>
<dbReference type="InterPro" id="IPR036097">
    <property type="entry name" value="HisK_dim/P_sf"/>
</dbReference>
<dbReference type="OrthoDB" id="5519028at2"/>
<keyword evidence="7" id="KW-0902">Two-component regulatory system</keyword>
<dbReference type="EMBL" id="VIVL01000005">
    <property type="protein sequence ID" value="TWD85700.1"/>
    <property type="molecule type" value="Genomic_DNA"/>
</dbReference>
<evidence type="ECO:0000259" key="9">
    <source>
        <dbReference type="PROSITE" id="PS50109"/>
    </source>
</evidence>
<comment type="subcellular location">
    <subcellularLocation>
        <location evidence="2">Cell inner membrane</location>
        <topology evidence="2">Multi-pass membrane protein</topology>
    </subcellularLocation>
</comment>
<dbReference type="FunFam" id="3.30.565.10:FF:000006">
    <property type="entry name" value="Sensor histidine kinase WalK"/>
    <property type="match status" value="1"/>
</dbReference>